<name>A0A6J0LGL9_RAPSA</name>
<accession>A0A6J0LGL9</accession>
<dbReference type="RefSeq" id="XP_018458626.1">
    <property type="nucleotide sequence ID" value="XM_018603124.1"/>
</dbReference>
<protein>
    <submittedName>
        <fullName evidence="3">Uncharacterized protein LOC108829471</fullName>
    </submittedName>
</protein>
<proteinExistence type="predicted"/>
<dbReference type="GeneID" id="108829471"/>
<reference evidence="3" key="2">
    <citation type="submission" date="2025-08" db="UniProtKB">
        <authorList>
            <consortium name="RefSeq"/>
        </authorList>
    </citation>
    <scope>IDENTIFICATION</scope>
    <source>
        <tissue evidence="3">Leaf</tissue>
    </source>
</reference>
<organism evidence="2 3">
    <name type="scientific">Raphanus sativus</name>
    <name type="common">Radish</name>
    <name type="synonym">Raphanus raphanistrum var. sativus</name>
    <dbReference type="NCBI Taxonomy" id="3726"/>
    <lineage>
        <taxon>Eukaryota</taxon>
        <taxon>Viridiplantae</taxon>
        <taxon>Streptophyta</taxon>
        <taxon>Embryophyta</taxon>
        <taxon>Tracheophyta</taxon>
        <taxon>Spermatophyta</taxon>
        <taxon>Magnoliopsida</taxon>
        <taxon>eudicotyledons</taxon>
        <taxon>Gunneridae</taxon>
        <taxon>Pentapetalae</taxon>
        <taxon>rosids</taxon>
        <taxon>malvids</taxon>
        <taxon>Brassicales</taxon>
        <taxon>Brassicaceae</taxon>
        <taxon>Brassiceae</taxon>
        <taxon>Raphanus</taxon>
    </lineage>
</organism>
<dbReference type="PANTHER" id="PTHR47074:SF11">
    <property type="entry name" value="REVERSE TRANSCRIPTASE-LIKE PROTEIN"/>
    <property type="match status" value="1"/>
</dbReference>
<dbReference type="KEGG" id="rsz:108829471"/>
<dbReference type="Proteomes" id="UP000504610">
    <property type="component" value="Chromosome 4"/>
</dbReference>
<dbReference type="InterPro" id="IPR044730">
    <property type="entry name" value="RNase_H-like_dom_plant"/>
</dbReference>
<dbReference type="PANTHER" id="PTHR47074">
    <property type="entry name" value="BNAC02G40300D PROTEIN"/>
    <property type="match status" value="1"/>
</dbReference>
<evidence type="ECO:0000313" key="3">
    <source>
        <dbReference type="RefSeq" id="XP_018458626.1"/>
    </source>
</evidence>
<reference evidence="2" key="1">
    <citation type="journal article" date="2019" name="Database">
        <title>The radish genome database (RadishGD): an integrated information resource for radish genomics.</title>
        <authorList>
            <person name="Yu H.J."/>
            <person name="Baek S."/>
            <person name="Lee Y.J."/>
            <person name="Cho A."/>
            <person name="Mun J.H."/>
        </authorList>
    </citation>
    <scope>NUCLEOTIDE SEQUENCE [LARGE SCALE GENOMIC DNA]</scope>
    <source>
        <strain evidence="2">cv. WK10039</strain>
    </source>
</reference>
<dbReference type="AlphaFoldDB" id="A0A6J0LGL9"/>
<keyword evidence="2" id="KW-1185">Reference proteome</keyword>
<dbReference type="InterPro" id="IPR002156">
    <property type="entry name" value="RNaseH_domain"/>
</dbReference>
<dbReference type="Pfam" id="PF13456">
    <property type="entry name" value="RVT_3"/>
    <property type="match status" value="1"/>
</dbReference>
<dbReference type="OrthoDB" id="1113413at2759"/>
<evidence type="ECO:0000313" key="2">
    <source>
        <dbReference type="Proteomes" id="UP000504610"/>
    </source>
</evidence>
<gene>
    <name evidence="3" type="primary">LOC108829471</name>
</gene>
<dbReference type="GO" id="GO:0003676">
    <property type="term" value="F:nucleic acid binding"/>
    <property type="evidence" value="ECO:0007669"/>
    <property type="project" value="InterPro"/>
</dbReference>
<dbReference type="InterPro" id="IPR052929">
    <property type="entry name" value="RNase_H-like_EbsB-rel"/>
</dbReference>
<evidence type="ECO:0000259" key="1">
    <source>
        <dbReference type="Pfam" id="PF13456"/>
    </source>
</evidence>
<dbReference type="GO" id="GO:0004523">
    <property type="term" value="F:RNA-DNA hybrid ribonuclease activity"/>
    <property type="evidence" value="ECO:0007669"/>
    <property type="project" value="InterPro"/>
</dbReference>
<feature type="domain" description="RNase H type-1" evidence="1">
    <location>
        <begin position="2"/>
        <end position="117"/>
    </location>
</feature>
<sequence>MAWSNTSGHSGASWITRDAQGLALHHSRRAYPSTSSKREADLQSLFWAVESMWNMRQRNVIFETSSLEVREAILRPDLFPELELQRQNIFCLLNLIGSWSLEHVSAPRNLVAQLIADSVILGSRSQSYISVGGPAWLRHSLDQERRNSA</sequence>
<dbReference type="CDD" id="cd06222">
    <property type="entry name" value="RNase_H_like"/>
    <property type="match status" value="1"/>
</dbReference>